<dbReference type="InterPro" id="IPR014245">
    <property type="entry name" value="Spore_III_AF"/>
</dbReference>
<evidence type="ECO:0000256" key="1">
    <source>
        <dbReference type="SAM" id="Phobius"/>
    </source>
</evidence>
<dbReference type="Proteomes" id="UP000095594">
    <property type="component" value="Unassembled WGS sequence"/>
</dbReference>
<keyword evidence="1" id="KW-0812">Transmembrane</keyword>
<dbReference type="OrthoDB" id="2375554at2"/>
<feature type="transmembrane region" description="Helical" evidence="1">
    <location>
        <begin position="6"/>
        <end position="24"/>
    </location>
</feature>
<keyword evidence="1" id="KW-1133">Transmembrane helix</keyword>
<dbReference type="RefSeq" id="WP_055265834.1">
    <property type="nucleotide sequence ID" value="NZ_CABIXQ010000011.1"/>
</dbReference>
<name>A0A174G7L4_9CLOT</name>
<sequence>MEYIKSFIIALVTTIIFITAVEMIAPDKPIKKYIKFVLNLVLVSVLLNPIVYLFTKGEGEIIGAIEKYEQILSQGTISNDNSAVNDTRVEAFKENLNKNCAMLLEDKFDGKKFECDVICTVDLENMTYNIEKINVGVKDNKIKLIEKIKIDTSKSTEVMSSNEEIEGSEEIIDYLTEELNVSREKIEVYKVERSE</sequence>
<dbReference type="AlphaFoldDB" id="A0A174G7L4"/>
<gene>
    <name evidence="2" type="primary">spoIIIAE2</name>
    <name evidence="2" type="ORF">ERS852471_01818</name>
</gene>
<protein>
    <submittedName>
        <fullName evidence="2">Stage III sporulation protein AF</fullName>
    </submittedName>
</protein>
<organism evidence="2 3">
    <name type="scientific">Clostridium disporicum</name>
    <dbReference type="NCBI Taxonomy" id="84024"/>
    <lineage>
        <taxon>Bacteria</taxon>
        <taxon>Bacillati</taxon>
        <taxon>Bacillota</taxon>
        <taxon>Clostridia</taxon>
        <taxon>Eubacteriales</taxon>
        <taxon>Clostridiaceae</taxon>
        <taxon>Clostridium</taxon>
    </lineage>
</organism>
<proteinExistence type="predicted"/>
<dbReference type="EMBL" id="CYZX01000011">
    <property type="protein sequence ID" value="CUO58001.1"/>
    <property type="molecule type" value="Genomic_DNA"/>
</dbReference>
<reference evidence="2 3" key="1">
    <citation type="submission" date="2015-09" db="EMBL/GenBank/DDBJ databases">
        <authorList>
            <consortium name="Pathogen Informatics"/>
        </authorList>
    </citation>
    <scope>NUCLEOTIDE SEQUENCE [LARGE SCALE GENOMIC DNA]</scope>
    <source>
        <strain evidence="2 3">2789STDY5834856</strain>
    </source>
</reference>
<keyword evidence="1" id="KW-0472">Membrane</keyword>
<dbReference type="Pfam" id="PF09581">
    <property type="entry name" value="Spore_III_AF"/>
    <property type="match status" value="1"/>
</dbReference>
<evidence type="ECO:0000313" key="2">
    <source>
        <dbReference type="EMBL" id="CUO58001.1"/>
    </source>
</evidence>
<accession>A0A174G7L4</accession>
<feature type="transmembrane region" description="Helical" evidence="1">
    <location>
        <begin position="36"/>
        <end position="54"/>
    </location>
</feature>
<evidence type="ECO:0000313" key="3">
    <source>
        <dbReference type="Proteomes" id="UP000095594"/>
    </source>
</evidence>